<accession>A0ABR1TGV6</accession>
<evidence type="ECO:0008006" key="3">
    <source>
        <dbReference type="Google" id="ProtNLM"/>
    </source>
</evidence>
<dbReference type="Gene3D" id="1.25.40.10">
    <property type="entry name" value="Tetratricopeptide repeat domain"/>
    <property type="match status" value="1"/>
</dbReference>
<gene>
    <name evidence="1" type="ORF">PG996_013934</name>
</gene>
<dbReference type="Proteomes" id="UP001446871">
    <property type="component" value="Unassembled WGS sequence"/>
</dbReference>
<dbReference type="EMBL" id="JAQQWM010000009">
    <property type="protein sequence ID" value="KAK8045870.1"/>
    <property type="molecule type" value="Genomic_DNA"/>
</dbReference>
<dbReference type="Pfam" id="PF13374">
    <property type="entry name" value="TPR_10"/>
    <property type="match status" value="1"/>
</dbReference>
<name>A0ABR1TGV6_9PEZI</name>
<reference evidence="1 2" key="1">
    <citation type="submission" date="2023-01" db="EMBL/GenBank/DDBJ databases">
        <title>Analysis of 21 Apiospora genomes using comparative genomics revels a genus with tremendous synthesis potential of carbohydrate active enzymes and secondary metabolites.</title>
        <authorList>
            <person name="Sorensen T."/>
        </authorList>
    </citation>
    <scope>NUCLEOTIDE SEQUENCE [LARGE SCALE GENOMIC DNA]</scope>
    <source>
        <strain evidence="1 2">CBS 83171</strain>
    </source>
</reference>
<comment type="caution">
    <text evidence="1">The sequence shown here is derived from an EMBL/GenBank/DDBJ whole genome shotgun (WGS) entry which is preliminary data.</text>
</comment>
<sequence>MAVRKFGSAIPNIDRGDEHTLEASYDLANAYRAAGRAKEAETLFERVANQRRSALGADHPDTLAAERDWLITRHERQPFSEILRAMADIADKQREQAGRRRRHPETLRTLYVLLGVQLMYDGKTSAAAMSTCRELLAALRDPKVRVQRLAESLRMEEKVAEVYFRAGDKEASHAILQAMADELEDSRLGEGMDLQLDRFRESVRRKLRLTAAGPAEEPPML</sequence>
<evidence type="ECO:0000313" key="1">
    <source>
        <dbReference type="EMBL" id="KAK8045870.1"/>
    </source>
</evidence>
<proteinExistence type="predicted"/>
<evidence type="ECO:0000313" key="2">
    <source>
        <dbReference type="Proteomes" id="UP001446871"/>
    </source>
</evidence>
<keyword evidence="2" id="KW-1185">Reference proteome</keyword>
<organism evidence="1 2">
    <name type="scientific">Apiospora saccharicola</name>
    <dbReference type="NCBI Taxonomy" id="335842"/>
    <lineage>
        <taxon>Eukaryota</taxon>
        <taxon>Fungi</taxon>
        <taxon>Dikarya</taxon>
        <taxon>Ascomycota</taxon>
        <taxon>Pezizomycotina</taxon>
        <taxon>Sordariomycetes</taxon>
        <taxon>Xylariomycetidae</taxon>
        <taxon>Amphisphaeriales</taxon>
        <taxon>Apiosporaceae</taxon>
        <taxon>Apiospora</taxon>
    </lineage>
</organism>
<dbReference type="InterPro" id="IPR011990">
    <property type="entry name" value="TPR-like_helical_dom_sf"/>
</dbReference>
<protein>
    <recommendedName>
        <fullName evidence="3">Tetratricopeptide repeat protein</fullName>
    </recommendedName>
</protein>